<evidence type="ECO:0000313" key="2">
    <source>
        <dbReference type="Proteomes" id="UP001627154"/>
    </source>
</evidence>
<accession>A0ABD2WDT1</accession>
<organism evidence="1 2">
    <name type="scientific">Trichogramma kaykai</name>
    <dbReference type="NCBI Taxonomy" id="54128"/>
    <lineage>
        <taxon>Eukaryota</taxon>
        <taxon>Metazoa</taxon>
        <taxon>Ecdysozoa</taxon>
        <taxon>Arthropoda</taxon>
        <taxon>Hexapoda</taxon>
        <taxon>Insecta</taxon>
        <taxon>Pterygota</taxon>
        <taxon>Neoptera</taxon>
        <taxon>Endopterygota</taxon>
        <taxon>Hymenoptera</taxon>
        <taxon>Apocrita</taxon>
        <taxon>Proctotrupomorpha</taxon>
        <taxon>Chalcidoidea</taxon>
        <taxon>Trichogrammatidae</taxon>
        <taxon>Trichogramma</taxon>
    </lineage>
</organism>
<keyword evidence="2" id="KW-1185">Reference proteome</keyword>
<dbReference type="AlphaFoldDB" id="A0ABD2WDT1"/>
<evidence type="ECO:0000313" key="1">
    <source>
        <dbReference type="EMBL" id="KAL3391141.1"/>
    </source>
</evidence>
<gene>
    <name evidence="1" type="ORF">TKK_013902</name>
</gene>
<name>A0ABD2WDT1_9HYME</name>
<protein>
    <submittedName>
        <fullName evidence="1">Uncharacterized protein</fullName>
    </submittedName>
</protein>
<reference evidence="1 2" key="1">
    <citation type="journal article" date="2024" name="bioRxiv">
        <title>A reference genome for Trichogramma kaykai: A tiny desert-dwelling parasitoid wasp with competing sex-ratio distorters.</title>
        <authorList>
            <person name="Culotta J."/>
            <person name="Lindsey A.R."/>
        </authorList>
    </citation>
    <scope>NUCLEOTIDE SEQUENCE [LARGE SCALE GENOMIC DNA]</scope>
    <source>
        <strain evidence="1 2">KSX58</strain>
    </source>
</reference>
<dbReference type="Proteomes" id="UP001627154">
    <property type="component" value="Unassembled WGS sequence"/>
</dbReference>
<comment type="caution">
    <text evidence="1">The sequence shown here is derived from an EMBL/GenBank/DDBJ whole genome shotgun (WGS) entry which is preliminary data.</text>
</comment>
<dbReference type="EMBL" id="JBJJXI010000111">
    <property type="protein sequence ID" value="KAL3391141.1"/>
    <property type="molecule type" value="Genomic_DNA"/>
</dbReference>
<proteinExistence type="predicted"/>
<sequence>MLTDMTPAAAGQLYPQLQSISKSPVHGHVTAIRMQVRVHTRRDACLHMYKRYKRSILSSIGRLRALDIWSVCSRAYVYYALDAARRTNFLFYDPPPAAAARNFFLHTRAQYLEISLSYYCYSVGPAAPIVACDSQKVIAGGIFAGYATRCRNHNIVEEPLYTRARGKVVSAARRLLPIHTLAAGHSESRLPRELADVITPHEEPELDYCSGMSESLIRPYHAKSHRLFSRELRSTAVLLSSLSLSTSLLHHPDLLLLYPCAHKGKRVRNILHTRLTNKNIQRQLALLVLLFA</sequence>